<dbReference type="Gene3D" id="3.90.1150.10">
    <property type="entry name" value="Aspartate Aminotransferase, domain 1"/>
    <property type="match status" value="1"/>
</dbReference>
<dbReference type="InterPro" id="IPR015421">
    <property type="entry name" value="PyrdxlP-dep_Trfase_major"/>
</dbReference>
<dbReference type="AlphaFoldDB" id="A0ABD1K5B7"/>
<evidence type="ECO:0000256" key="9">
    <source>
        <dbReference type="ARBA" id="ARBA00049185"/>
    </source>
</evidence>
<comment type="similarity">
    <text evidence="3">Belongs to the class-I pyridoxal-phosphate-dependent aminotransferase family.</text>
</comment>
<protein>
    <recommendedName>
        <fullName evidence="10">Aspartate aminotransferase</fullName>
        <ecNumber evidence="10">2.6.1.1</ecNumber>
    </recommendedName>
</protein>
<keyword evidence="6 10" id="KW-0808">Transferase</keyword>
<evidence type="ECO:0000256" key="2">
    <source>
        <dbReference type="ARBA" id="ARBA00004305"/>
    </source>
</evidence>
<dbReference type="GO" id="GO:0004069">
    <property type="term" value="F:L-aspartate:2-oxoglutarate aminotransferase activity"/>
    <property type="evidence" value="ECO:0007669"/>
    <property type="project" value="UniProtKB-EC"/>
</dbReference>
<organism evidence="12 13">
    <name type="scientific">Coilia grayii</name>
    <name type="common">Gray's grenadier anchovy</name>
    <dbReference type="NCBI Taxonomy" id="363190"/>
    <lineage>
        <taxon>Eukaryota</taxon>
        <taxon>Metazoa</taxon>
        <taxon>Chordata</taxon>
        <taxon>Craniata</taxon>
        <taxon>Vertebrata</taxon>
        <taxon>Euteleostomi</taxon>
        <taxon>Actinopterygii</taxon>
        <taxon>Neopterygii</taxon>
        <taxon>Teleostei</taxon>
        <taxon>Clupei</taxon>
        <taxon>Clupeiformes</taxon>
        <taxon>Clupeoidei</taxon>
        <taxon>Engraulidae</taxon>
        <taxon>Coilinae</taxon>
        <taxon>Coilia</taxon>
    </lineage>
</organism>
<comment type="cofactor">
    <cofactor evidence="1">
        <name>pyridoxal 5'-phosphate</name>
        <dbReference type="ChEBI" id="CHEBI:597326"/>
    </cofactor>
</comment>
<dbReference type="Proteomes" id="UP001591681">
    <property type="component" value="Unassembled WGS sequence"/>
</dbReference>
<dbReference type="CDD" id="cd00609">
    <property type="entry name" value="AAT_like"/>
    <property type="match status" value="1"/>
</dbReference>
<sequence>MALLKSSKLISSIGTHSSVLGVFPIRASSWWSEVQMGPPDPILGVTEAFKRDTNPKKMNLGVGAYRDDQGKPYVLSCVRKAEALIAAKKLDKEYLPIGGLGEFNKACAVLALGPDNEVLKSGRSITVQTISGTGSLRIGADFLSRFHTSVRDVYLPKPSWGNHTPIFRDAGMQLKAYRYYDPSTCGFDFKGALDDISKIPEKSVIVLHACAHNPTGVDPRAEQWKELSAVIKKRNLLVFFDMAYQGFASGDIDRDAWAVRHFIEQGHNIVLSQSFAKNMGLYGERVGGFTVVCKDAEEAKRVESQLKILIRPIYSNPPMNGARIASAILTTPDLYAEWLVEVKGMANRIIKMREQLVGNLKKEGSSHNWQHVIDQIGMFCFTGLKPEQVERLTKEFSIYMTKDGRISMAGVTSGNVGYLAEGIHAVTK</sequence>
<keyword evidence="13" id="KW-1185">Reference proteome</keyword>
<evidence type="ECO:0000256" key="6">
    <source>
        <dbReference type="ARBA" id="ARBA00022679"/>
    </source>
</evidence>
<dbReference type="GO" id="GO:0005759">
    <property type="term" value="C:mitochondrial matrix"/>
    <property type="evidence" value="ECO:0007669"/>
    <property type="project" value="UniProtKB-SubCell"/>
</dbReference>
<dbReference type="PANTHER" id="PTHR11879">
    <property type="entry name" value="ASPARTATE AMINOTRANSFERASE"/>
    <property type="match status" value="1"/>
</dbReference>
<proteinExistence type="inferred from homology"/>
<dbReference type="InterPro" id="IPR015424">
    <property type="entry name" value="PyrdxlP-dep_Trfase"/>
</dbReference>
<dbReference type="Pfam" id="PF00155">
    <property type="entry name" value="Aminotran_1_2"/>
    <property type="match status" value="1"/>
</dbReference>
<keyword evidence="7" id="KW-0663">Pyridoxal phosphate</keyword>
<dbReference type="PANTHER" id="PTHR11879:SF22">
    <property type="entry name" value="ASPARTATE AMINOTRANSFERASE, MITOCHONDRIAL"/>
    <property type="match status" value="1"/>
</dbReference>
<comment type="subunit">
    <text evidence="4 10">Homodimer.</text>
</comment>
<evidence type="ECO:0000313" key="12">
    <source>
        <dbReference type="EMBL" id="KAL2094098.1"/>
    </source>
</evidence>
<evidence type="ECO:0000256" key="8">
    <source>
        <dbReference type="ARBA" id="ARBA00023128"/>
    </source>
</evidence>
<dbReference type="SUPFAM" id="SSF53383">
    <property type="entry name" value="PLP-dependent transferases"/>
    <property type="match status" value="1"/>
</dbReference>
<dbReference type="EC" id="2.6.1.1" evidence="10"/>
<evidence type="ECO:0000259" key="11">
    <source>
        <dbReference type="Pfam" id="PF00155"/>
    </source>
</evidence>
<keyword evidence="8" id="KW-0496">Mitochondrion</keyword>
<dbReference type="InterPro" id="IPR015422">
    <property type="entry name" value="PyrdxlP-dep_Trfase_small"/>
</dbReference>
<dbReference type="InterPro" id="IPR000796">
    <property type="entry name" value="Asp_trans"/>
</dbReference>
<dbReference type="EMBL" id="JBHFQA010000009">
    <property type="protein sequence ID" value="KAL2094098.1"/>
    <property type="molecule type" value="Genomic_DNA"/>
</dbReference>
<dbReference type="FunFam" id="3.90.1150.10:FF:000001">
    <property type="entry name" value="Aspartate aminotransferase"/>
    <property type="match status" value="1"/>
</dbReference>
<dbReference type="NCBIfam" id="NF006719">
    <property type="entry name" value="PRK09257.1"/>
    <property type="match status" value="1"/>
</dbReference>
<evidence type="ECO:0000256" key="3">
    <source>
        <dbReference type="ARBA" id="ARBA00007441"/>
    </source>
</evidence>
<name>A0ABD1K5B7_9TELE</name>
<feature type="domain" description="Aminotransferase class I/classII large" evidence="11">
    <location>
        <begin position="56"/>
        <end position="423"/>
    </location>
</feature>
<keyword evidence="5 10" id="KW-0032">Aminotransferase</keyword>
<reference evidence="12 13" key="1">
    <citation type="submission" date="2024-09" db="EMBL/GenBank/DDBJ databases">
        <title>A chromosome-level genome assembly of Gray's grenadier anchovy, Coilia grayii.</title>
        <authorList>
            <person name="Fu Z."/>
        </authorList>
    </citation>
    <scope>NUCLEOTIDE SEQUENCE [LARGE SCALE GENOMIC DNA]</scope>
    <source>
        <strain evidence="12">G4</strain>
        <tissue evidence="12">Muscle</tissue>
    </source>
</reference>
<comment type="catalytic activity">
    <reaction evidence="9 10">
        <text>L-aspartate + 2-oxoglutarate = oxaloacetate + L-glutamate</text>
        <dbReference type="Rhea" id="RHEA:21824"/>
        <dbReference type="ChEBI" id="CHEBI:16452"/>
        <dbReference type="ChEBI" id="CHEBI:16810"/>
        <dbReference type="ChEBI" id="CHEBI:29985"/>
        <dbReference type="ChEBI" id="CHEBI:29991"/>
        <dbReference type="EC" id="2.6.1.1"/>
    </reaction>
</comment>
<evidence type="ECO:0000256" key="10">
    <source>
        <dbReference type="RuleBase" id="RU000480"/>
    </source>
</evidence>
<comment type="caution">
    <text evidence="12">The sequence shown here is derived from an EMBL/GenBank/DDBJ whole genome shotgun (WGS) entry which is preliminary data.</text>
</comment>
<dbReference type="Gene3D" id="3.40.640.10">
    <property type="entry name" value="Type I PLP-dependent aspartate aminotransferase-like (Major domain)"/>
    <property type="match status" value="1"/>
</dbReference>
<evidence type="ECO:0000256" key="7">
    <source>
        <dbReference type="ARBA" id="ARBA00022898"/>
    </source>
</evidence>
<accession>A0ABD1K5B7</accession>
<dbReference type="PRINTS" id="PR00799">
    <property type="entry name" value="TRANSAMINASE"/>
</dbReference>
<evidence type="ECO:0000256" key="4">
    <source>
        <dbReference type="ARBA" id="ARBA00011738"/>
    </source>
</evidence>
<evidence type="ECO:0000256" key="1">
    <source>
        <dbReference type="ARBA" id="ARBA00001933"/>
    </source>
</evidence>
<dbReference type="InterPro" id="IPR004839">
    <property type="entry name" value="Aminotransferase_I/II_large"/>
</dbReference>
<comment type="subcellular location">
    <subcellularLocation>
        <location evidence="2">Mitochondrion matrix</location>
    </subcellularLocation>
</comment>
<dbReference type="PROSITE" id="PS00105">
    <property type="entry name" value="AA_TRANSFER_CLASS_1"/>
    <property type="match status" value="1"/>
</dbReference>
<gene>
    <name evidence="12" type="ORF">ACEWY4_011410</name>
</gene>
<dbReference type="InterPro" id="IPR004838">
    <property type="entry name" value="NHTrfase_class1_PyrdxlP-BS"/>
</dbReference>
<dbReference type="FunFam" id="3.90.1150.10:FF:000160">
    <property type="entry name" value="Similar to aspartate aminotransferase"/>
    <property type="match status" value="1"/>
</dbReference>
<comment type="miscellaneous">
    <text evidence="10">In eukaryotes there are cytoplasmic, mitochondrial and chloroplastic isozymes.</text>
</comment>
<dbReference type="FunFam" id="3.40.640.10:FF:000026">
    <property type="entry name" value="Aspartate aminotransferase"/>
    <property type="match status" value="1"/>
</dbReference>
<evidence type="ECO:0000313" key="13">
    <source>
        <dbReference type="Proteomes" id="UP001591681"/>
    </source>
</evidence>
<evidence type="ECO:0000256" key="5">
    <source>
        <dbReference type="ARBA" id="ARBA00022576"/>
    </source>
</evidence>